<evidence type="ECO:0000259" key="12">
    <source>
        <dbReference type="Pfam" id="PF20258"/>
    </source>
</evidence>
<keyword evidence="10" id="KW-1015">Disulfide bond</keyword>
<evidence type="ECO:0000259" key="13">
    <source>
        <dbReference type="Pfam" id="PF20259"/>
    </source>
</evidence>
<proteinExistence type="inferred from homology"/>
<evidence type="ECO:0000256" key="4">
    <source>
        <dbReference type="ARBA" id="ARBA00022555"/>
    </source>
</evidence>
<evidence type="ECO:0000256" key="1">
    <source>
        <dbReference type="ARBA" id="ARBA00003986"/>
    </source>
</evidence>
<evidence type="ECO:0000256" key="5">
    <source>
        <dbReference type="ARBA" id="ARBA00022679"/>
    </source>
</evidence>
<dbReference type="AlphaFoldDB" id="A0A6A1WSJ3"/>
<dbReference type="Pfam" id="PF20259">
    <property type="entry name" value="tRNA_Me_trans_M"/>
    <property type="match status" value="1"/>
</dbReference>
<evidence type="ECO:0000256" key="6">
    <source>
        <dbReference type="ARBA" id="ARBA00022694"/>
    </source>
</evidence>
<comment type="caution">
    <text evidence="14">The sequence shown here is derived from an EMBL/GenBank/DDBJ whole genome shotgun (WGS) entry which is preliminary data.</text>
</comment>
<evidence type="ECO:0000313" key="14">
    <source>
        <dbReference type="EMBL" id="KAB1227666.1"/>
    </source>
</evidence>
<keyword evidence="8" id="KW-0067">ATP-binding</keyword>
<dbReference type="GO" id="GO:0000049">
    <property type="term" value="F:tRNA binding"/>
    <property type="evidence" value="ECO:0007669"/>
    <property type="project" value="UniProtKB-KW"/>
</dbReference>
<keyword evidence="6" id="KW-0819">tRNA processing</keyword>
<dbReference type="EC" id="2.8.1.14" evidence="3"/>
<dbReference type="InterPro" id="IPR004506">
    <property type="entry name" value="MnmA-like"/>
</dbReference>
<dbReference type="SUPFAM" id="SSF52402">
    <property type="entry name" value="Adenine nucleotide alpha hydrolases-like"/>
    <property type="match status" value="1"/>
</dbReference>
<evidence type="ECO:0000256" key="11">
    <source>
        <dbReference type="ARBA" id="ARBA00049564"/>
    </source>
</evidence>
<evidence type="ECO:0000256" key="10">
    <source>
        <dbReference type="ARBA" id="ARBA00023157"/>
    </source>
</evidence>
<keyword evidence="4" id="KW-0820">tRNA-binding</keyword>
<dbReference type="Gene3D" id="2.30.30.280">
    <property type="entry name" value="Adenine nucleotide alpha hydrolases-like domains"/>
    <property type="match status" value="1"/>
</dbReference>
<reference evidence="14 15" key="1">
    <citation type="journal article" date="2019" name="Plant Biotechnol. J.">
        <title>The red bayberry genome and genetic basis of sex determination.</title>
        <authorList>
            <person name="Jia H.M."/>
            <person name="Jia H.J."/>
            <person name="Cai Q.L."/>
            <person name="Wang Y."/>
            <person name="Zhao H.B."/>
            <person name="Yang W.F."/>
            <person name="Wang G.Y."/>
            <person name="Li Y.H."/>
            <person name="Zhan D.L."/>
            <person name="Shen Y.T."/>
            <person name="Niu Q.F."/>
            <person name="Chang L."/>
            <person name="Qiu J."/>
            <person name="Zhao L."/>
            <person name="Xie H.B."/>
            <person name="Fu W.Y."/>
            <person name="Jin J."/>
            <person name="Li X.W."/>
            <person name="Jiao Y."/>
            <person name="Zhou C.C."/>
            <person name="Tu T."/>
            <person name="Chai C.Y."/>
            <person name="Gao J.L."/>
            <person name="Fan L.J."/>
            <person name="van de Weg E."/>
            <person name="Wang J.Y."/>
            <person name="Gao Z.S."/>
        </authorList>
    </citation>
    <scope>NUCLEOTIDE SEQUENCE [LARGE SCALE GENOMIC DNA]</scope>
    <source>
        <tissue evidence="14">Leaves</tissue>
    </source>
</reference>
<gene>
    <name evidence="14" type="ORF">CJ030_MR1G023280</name>
</gene>
<sequence>MSSSPTLLRFPSLFLSRLALVKPNVLQPRYSTSTALLRTFSVAYSSSSTVVPQVSHSSKSFDADLGPYLSCCMPNKRLRVAVLLSGGVDSSVALRLLHAAGHSCTAFYLKIWFQEDFENFWSECPWEEDLKHAKAVCNQVDVPLEVVHLTDEYWKNVVSYIIEEYRCGRTPNPDVLCNTRIKFGAFMEAISSMDFDYVASGHYANIVHLSTDKQDTPVLELSKDMVKDQTYFLSHLSQAQLKRLLFPLGAIPKEEVRKLAIRFDLPNKDRKDSQGICFLGKIKFSEFVARHIGEKEGVILEAETGEFLGKHRGFWFYTIGQRQGLRLPGGPWYVVEKDIENNVVFVSRNYFSADKRRRVFRVGSLKWLGGLPPNQFCQLQCKVRHGPGFYNCSLTMELGQNGCEDIAVVQLSADDQGLAAGQFAAFYQGRTCLGSGIILESWDDQGFPVCAKALEIARMEDKSKLGKPIKIKVQPETPLVKSDQKDGPVNCKQISHVAASKQRRHASKEESIFMFPSNWLQKIRERWMQIF</sequence>
<evidence type="ECO:0000256" key="2">
    <source>
        <dbReference type="ARBA" id="ARBA00006191"/>
    </source>
</evidence>
<dbReference type="InterPro" id="IPR014729">
    <property type="entry name" value="Rossmann-like_a/b/a_fold"/>
</dbReference>
<evidence type="ECO:0000256" key="3">
    <source>
        <dbReference type="ARBA" id="ARBA00011953"/>
    </source>
</evidence>
<dbReference type="NCBIfam" id="TIGR00420">
    <property type="entry name" value="trmU"/>
    <property type="match status" value="1"/>
</dbReference>
<dbReference type="Pfam" id="PF20258">
    <property type="entry name" value="tRNA_Me_trans_C"/>
    <property type="match status" value="1"/>
</dbReference>
<dbReference type="InterPro" id="IPR051305">
    <property type="entry name" value="tRNA_2-thiouridylase_MnmA"/>
</dbReference>
<dbReference type="FunFam" id="2.30.30.280:FF:000001">
    <property type="entry name" value="tRNA-specific 2-thiouridylase MnmA"/>
    <property type="match status" value="1"/>
</dbReference>
<comment type="function">
    <text evidence="1">Catalyzes the 2-thiolation of uridine at the wobble position (U34) of mitochondrial tRNA(Lys), tRNA(Glu) and tRNA(Gln). Required for the formation of 5-taurinomethyl-2-thiouridine (tm5s2U) of mitochondrial tRNA(Lys), tRNA(Glu), and tRNA(Gln) at the wobble position. ATP is required to activate the C2 atom of the wobble base.</text>
</comment>
<keyword evidence="7" id="KW-0547">Nucleotide-binding</keyword>
<dbReference type="GO" id="GO:0005524">
    <property type="term" value="F:ATP binding"/>
    <property type="evidence" value="ECO:0007669"/>
    <property type="project" value="UniProtKB-KW"/>
</dbReference>
<organism evidence="14 15">
    <name type="scientific">Morella rubra</name>
    <name type="common">Chinese bayberry</name>
    <dbReference type="NCBI Taxonomy" id="262757"/>
    <lineage>
        <taxon>Eukaryota</taxon>
        <taxon>Viridiplantae</taxon>
        <taxon>Streptophyta</taxon>
        <taxon>Embryophyta</taxon>
        <taxon>Tracheophyta</taxon>
        <taxon>Spermatophyta</taxon>
        <taxon>Magnoliopsida</taxon>
        <taxon>eudicotyledons</taxon>
        <taxon>Gunneridae</taxon>
        <taxon>Pentapetalae</taxon>
        <taxon>rosids</taxon>
        <taxon>fabids</taxon>
        <taxon>Fagales</taxon>
        <taxon>Myricaceae</taxon>
        <taxon>Morella</taxon>
    </lineage>
</organism>
<feature type="domain" description="tRNA-specific 2-thiouridylase MnmA-like C-terminal" evidence="12">
    <location>
        <begin position="358"/>
        <end position="438"/>
    </location>
</feature>
<dbReference type="CDD" id="cd01998">
    <property type="entry name" value="MnmA_TRMU-like"/>
    <property type="match status" value="1"/>
</dbReference>
<keyword evidence="9" id="KW-0694">RNA-binding</keyword>
<dbReference type="NCBIfam" id="NF001138">
    <property type="entry name" value="PRK00143.1"/>
    <property type="match status" value="1"/>
</dbReference>
<accession>A0A6A1WSJ3</accession>
<dbReference type="GO" id="GO:0061708">
    <property type="term" value="F:tRNA-5-taurinomethyluridine 2-sulfurtransferase"/>
    <property type="evidence" value="ECO:0007669"/>
    <property type="project" value="UniProtKB-EC"/>
</dbReference>
<dbReference type="InterPro" id="IPR046885">
    <property type="entry name" value="MnmA-like_C"/>
</dbReference>
<dbReference type="GO" id="GO:0008033">
    <property type="term" value="P:tRNA processing"/>
    <property type="evidence" value="ECO:0007669"/>
    <property type="project" value="UniProtKB-KW"/>
</dbReference>
<dbReference type="Pfam" id="PF03054">
    <property type="entry name" value="tRNA_Me_trans"/>
    <property type="match status" value="1"/>
</dbReference>
<dbReference type="HAMAP" id="MF_00144">
    <property type="entry name" value="tRNA_thiouridyl_MnmA"/>
    <property type="match status" value="1"/>
</dbReference>
<evidence type="ECO:0000256" key="9">
    <source>
        <dbReference type="ARBA" id="ARBA00022884"/>
    </source>
</evidence>
<dbReference type="OrthoDB" id="3685at2759"/>
<dbReference type="Gene3D" id="3.40.50.620">
    <property type="entry name" value="HUPs"/>
    <property type="match status" value="1"/>
</dbReference>
<dbReference type="InterPro" id="IPR046884">
    <property type="entry name" value="MnmA-like_central"/>
</dbReference>
<protein>
    <recommendedName>
        <fullName evidence="3">tRNA-5-taurinomethyluridine 2-sulfurtransferase</fullName>
        <ecNumber evidence="3">2.8.1.14</ecNumber>
    </recommendedName>
</protein>
<dbReference type="PANTHER" id="PTHR43052">
    <property type="match status" value="1"/>
</dbReference>
<dbReference type="Gene3D" id="2.40.30.10">
    <property type="entry name" value="Translation factors"/>
    <property type="match status" value="1"/>
</dbReference>
<evidence type="ECO:0000256" key="8">
    <source>
        <dbReference type="ARBA" id="ARBA00022840"/>
    </source>
</evidence>
<comment type="catalytic activity">
    <reaction evidence="11">
        <text>5-taurinomethyluridine(34) in tRNA + S-sulfanyl-L-cysteinyl-[protein] + AH2 + ATP = 5-taurinomethyl-2-thiouridine(34) in tRNA + L-cysteinyl-[protein] + A + AMP + diphosphate + H(+)</text>
        <dbReference type="Rhea" id="RHEA:47040"/>
        <dbReference type="Rhea" id="RHEA-COMP:10131"/>
        <dbReference type="Rhea" id="RHEA-COMP:11726"/>
        <dbReference type="Rhea" id="RHEA-COMP:11732"/>
        <dbReference type="Rhea" id="RHEA-COMP:11733"/>
        <dbReference type="ChEBI" id="CHEBI:13193"/>
        <dbReference type="ChEBI" id="CHEBI:15378"/>
        <dbReference type="ChEBI" id="CHEBI:17499"/>
        <dbReference type="ChEBI" id="CHEBI:29950"/>
        <dbReference type="ChEBI" id="CHEBI:30616"/>
        <dbReference type="ChEBI" id="CHEBI:33019"/>
        <dbReference type="ChEBI" id="CHEBI:61963"/>
        <dbReference type="ChEBI" id="CHEBI:87171"/>
        <dbReference type="ChEBI" id="CHEBI:87172"/>
        <dbReference type="ChEBI" id="CHEBI:456215"/>
        <dbReference type="EC" id="2.8.1.14"/>
    </reaction>
</comment>
<comment type="similarity">
    <text evidence="2">Belongs to the MnmA/TRMU family.</text>
</comment>
<evidence type="ECO:0000313" key="15">
    <source>
        <dbReference type="Proteomes" id="UP000516437"/>
    </source>
</evidence>
<name>A0A6A1WSJ3_9ROSI</name>
<evidence type="ECO:0000256" key="7">
    <source>
        <dbReference type="ARBA" id="ARBA00022741"/>
    </source>
</evidence>
<dbReference type="InterPro" id="IPR023382">
    <property type="entry name" value="MnmA-like_central_sf"/>
</dbReference>
<dbReference type="Proteomes" id="UP000516437">
    <property type="component" value="Chromosome 1"/>
</dbReference>
<feature type="domain" description="tRNA-specific 2-thiouridylase MnmA-like central" evidence="13">
    <location>
        <begin position="286"/>
        <end position="348"/>
    </location>
</feature>
<keyword evidence="15" id="KW-1185">Reference proteome</keyword>
<dbReference type="PANTHER" id="PTHR43052:SF1">
    <property type="entry name" value="TRNA-5-TAURINOMETHYLURIDINE 2-SULFURTRANSFERASE"/>
    <property type="match status" value="1"/>
</dbReference>
<keyword evidence="5" id="KW-0808">Transferase</keyword>
<dbReference type="EMBL" id="RXIC02000019">
    <property type="protein sequence ID" value="KAB1227666.1"/>
    <property type="molecule type" value="Genomic_DNA"/>
</dbReference>